<dbReference type="InterPro" id="IPR011250">
    <property type="entry name" value="OMP/PagP_B-barrel"/>
</dbReference>
<dbReference type="Gene3D" id="2.40.128.240">
    <property type="match status" value="1"/>
</dbReference>
<evidence type="ECO:0000259" key="1">
    <source>
        <dbReference type="Pfam" id="PF17483"/>
    </source>
</evidence>
<feature type="domain" description="Transferrin-binding protein B C-lobe handle" evidence="1">
    <location>
        <begin position="11"/>
        <end position="48"/>
    </location>
</feature>
<dbReference type="Proteomes" id="UP000254802">
    <property type="component" value="Unassembled WGS sequence"/>
</dbReference>
<organism evidence="2 3">
    <name type="scientific">Mannheimia haemolytica</name>
    <name type="common">Pasteurella haemolytica</name>
    <dbReference type="NCBI Taxonomy" id="75985"/>
    <lineage>
        <taxon>Bacteria</taxon>
        <taxon>Pseudomonadati</taxon>
        <taxon>Pseudomonadota</taxon>
        <taxon>Gammaproteobacteria</taxon>
        <taxon>Pasteurellales</taxon>
        <taxon>Pasteurellaceae</taxon>
        <taxon>Mannheimia</taxon>
    </lineage>
</organism>
<dbReference type="AlphaFoldDB" id="A0A378N8C8"/>
<proteinExistence type="predicted"/>
<dbReference type="EMBL" id="UGPN01000002">
    <property type="protein sequence ID" value="STY64692.1"/>
    <property type="molecule type" value="Genomic_DNA"/>
</dbReference>
<accession>A0A378N8C8</accession>
<dbReference type="InterPro" id="IPR038197">
    <property type="entry name" value="TbpB_C-lobe_sf"/>
</dbReference>
<dbReference type="InterPro" id="IPR035316">
    <property type="entry name" value="TbpB_C-lobe"/>
</dbReference>
<sequence length="66" mass="7418">MIWLPVLLMVKTYRVSVCCNNLDYVKFGIYSEGNNSDTAHQYLVGERTAVADLPTGTVKYRGTWTG</sequence>
<evidence type="ECO:0000313" key="3">
    <source>
        <dbReference type="Proteomes" id="UP000254802"/>
    </source>
</evidence>
<dbReference type="SUPFAM" id="SSF56925">
    <property type="entry name" value="OMPA-like"/>
    <property type="match status" value="1"/>
</dbReference>
<reference evidence="2 3" key="1">
    <citation type="submission" date="2018-06" db="EMBL/GenBank/DDBJ databases">
        <authorList>
            <consortium name="Pathogen Informatics"/>
            <person name="Doyle S."/>
        </authorList>
    </citation>
    <scope>NUCLEOTIDE SEQUENCE [LARGE SCALE GENOMIC DNA]</scope>
    <source>
        <strain evidence="2 3">NCTC10638</strain>
    </source>
</reference>
<evidence type="ECO:0000313" key="2">
    <source>
        <dbReference type="EMBL" id="STY64692.1"/>
    </source>
</evidence>
<gene>
    <name evidence="2" type="primary">tbpB_1</name>
    <name evidence="2" type="ORF">NCTC10638_03881</name>
</gene>
<protein>
    <submittedName>
        <fullName evidence="2">Transferrin-binding protein 2</fullName>
    </submittedName>
</protein>
<name>A0A378N8C8_MANHA</name>
<dbReference type="Pfam" id="PF17483">
    <property type="entry name" value="TbpB_C"/>
    <property type="match status" value="1"/>
</dbReference>